<dbReference type="STRING" id="546275.FUSPEROL_01786"/>
<dbReference type="GeneID" id="78419996"/>
<dbReference type="OrthoDB" id="9815195at2"/>
<feature type="region of interest" description="Disordered" evidence="1">
    <location>
        <begin position="348"/>
        <end position="402"/>
    </location>
</feature>
<protein>
    <recommendedName>
        <fullName evidence="5">YkuD domain-containing protein</fullName>
    </recommendedName>
</protein>
<feature type="chain" id="PRO_5003055795" description="YkuD domain-containing protein" evidence="2">
    <location>
        <begin position="20"/>
        <end position="419"/>
    </location>
</feature>
<dbReference type="EMBL" id="ACJY01000090">
    <property type="protein sequence ID" value="EFE86293.1"/>
    <property type="molecule type" value="Genomic_DNA"/>
</dbReference>
<proteinExistence type="predicted"/>
<evidence type="ECO:0000313" key="3">
    <source>
        <dbReference type="EMBL" id="EFE86293.1"/>
    </source>
</evidence>
<organism evidence="3 4">
    <name type="scientific">Fusobacterium periodonticum ATCC 33693</name>
    <dbReference type="NCBI Taxonomy" id="546275"/>
    <lineage>
        <taxon>Bacteria</taxon>
        <taxon>Fusobacteriati</taxon>
        <taxon>Fusobacteriota</taxon>
        <taxon>Fusobacteriia</taxon>
        <taxon>Fusobacteriales</taxon>
        <taxon>Fusobacteriaceae</taxon>
        <taxon>Fusobacterium</taxon>
    </lineage>
</organism>
<feature type="signal peptide" evidence="2">
    <location>
        <begin position="1"/>
        <end position="19"/>
    </location>
</feature>
<evidence type="ECO:0000256" key="2">
    <source>
        <dbReference type="SAM" id="SignalP"/>
    </source>
</evidence>
<reference evidence="3 4" key="1">
    <citation type="submission" date="2010-02" db="EMBL/GenBank/DDBJ databases">
        <authorList>
            <person name="Weinstock G."/>
            <person name="Sodergren E."/>
            <person name="Clifton S."/>
            <person name="Fulton L."/>
            <person name="Fulton B."/>
            <person name="Courtney L."/>
            <person name="Fronick C."/>
            <person name="Harrison M."/>
            <person name="Strong C."/>
            <person name="Farmer C."/>
            <person name="Delahaunty K."/>
            <person name="Markovic C."/>
            <person name="Hall O."/>
            <person name="Minx P."/>
            <person name="Tomlinson C."/>
            <person name="Mitreva M."/>
            <person name="Nelson J."/>
            <person name="Hou S."/>
            <person name="Wollam A."/>
            <person name="Pepin K.H."/>
            <person name="Johnson M."/>
            <person name="Bhonagiri V."/>
            <person name="Zhang X."/>
            <person name="Suruliraj S."/>
            <person name="Warren W."/>
            <person name="Chinwalla A."/>
            <person name="Mardis E.R."/>
            <person name="Wilson R.K."/>
        </authorList>
    </citation>
    <scope>NUCLEOTIDE SEQUENCE [LARGE SCALE GENOMIC DNA]</scope>
    <source>
        <strain evidence="3 4">ATCC 33693</strain>
    </source>
</reference>
<evidence type="ECO:0008006" key="5">
    <source>
        <dbReference type="Google" id="ProtNLM"/>
    </source>
</evidence>
<feature type="compositionally biased region" description="Basic and acidic residues" evidence="1">
    <location>
        <begin position="348"/>
        <end position="393"/>
    </location>
</feature>
<gene>
    <name evidence="3" type="ORF">FUSPEROL_01786</name>
</gene>
<dbReference type="Pfam" id="PF13645">
    <property type="entry name" value="YkuD_2"/>
    <property type="match status" value="1"/>
</dbReference>
<dbReference type="AlphaFoldDB" id="D4CWH7"/>
<evidence type="ECO:0000313" key="4">
    <source>
        <dbReference type="Proteomes" id="UP000003748"/>
    </source>
</evidence>
<dbReference type="RefSeq" id="WP_005974111.1">
    <property type="nucleotide sequence ID" value="NZ_GG665898.1"/>
</dbReference>
<accession>D4CWH7</accession>
<dbReference type="PANTHER" id="PTHR38477">
    <property type="entry name" value="HYPOTHETICAL EXPORTED PROTEIN"/>
    <property type="match status" value="1"/>
</dbReference>
<evidence type="ECO:0000256" key="1">
    <source>
        <dbReference type="SAM" id="MobiDB-lite"/>
    </source>
</evidence>
<name>D4CWH7_9FUSO</name>
<comment type="caution">
    <text evidence="3">The sequence shown here is derived from an EMBL/GenBank/DDBJ whole genome shotgun (WGS) entry which is preliminary data.</text>
</comment>
<dbReference type="Proteomes" id="UP000003748">
    <property type="component" value="Unassembled WGS sequence"/>
</dbReference>
<dbReference type="InterPro" id="IPR032676">
    <property type="entry name" value="YkuD_2"/>
</dbReference>
<keyword evidence="2" id="KW-0732">Signal</keyword>
<dbReference type="eggNOG" id="COG1376">
    <property type="taxonomic scope" value="Bacteria"/>
</dbReference>
<dbReference type="HOGENOM" id="CLU_051653_0_0_0"/>
<sequence length="419" mass="47223">MKKVLIFLSLLIVSSLSFSEGTNLENINQNTVTETETNPQKVILNVKSVYDSLNIKGKLDYSIFQKAYLGYVQISNKNPGVLVIIDYTKPSNEERFYVLDLNKKQLVYSTRVAHSKNSGLEIPLEFSDDPNSYQSSLGFFLTLGEYNGAYGYSLRLKGLEENINANAESRAIVIHGGDIVNDEYIKKFGFAGRSLGCPVLPTALTKEIVNYIKHGRVLFIYGNDEEYIEESVYLSKLAPIFEGKPQNIVELEKPREAPKVVATSSTTSLASTSPVIANTTVPNPDEKNISIMLDVIKQEAEYKQYSSLRKKENYIDYLSIIKSIIVDKSNLTTTKHNEKNATTLNLDSSKEDKEEKIETTTENKSQNVEEIKKDVTKEEEVKKEEIKKEEPKKGKLKNVNRKYSEEAVRKSLGLGVKLK</sequence>
<dbReference type="PANTHER" id="PTHR38477:SF1">
    <property type="entry name" value="MUREIN L,D-TRANSPEPTIDASE CATALYTIC DOMAIN FAMILY PROTEIN"/>
    <property type="match status" value="1"/>
</dbReference>